<dbReference type="AlphaFoldDB" id="A0A4R2PW54"/>
<dbReference type="Pfam" id="PF00126">
    <property type="entry name" value="HTH_1"/>
    <property type="match status" value="1"/>
</dbReference>
<reference evidence="6 7" key="1">
    <citation type="submission" date="2019-03" db="EMBL/GenBank/DDBJ databases">
        <title>Genomic Encyclopedia of Type Strains, Phase IV (KMG-IV): sequencing the most valuable type-strain genomes for metagenomic binning, comparative biology and taxonomic classification.</title>
        <authorList>
            <person name="Goeker M."/>
        </authorList>
    </citation>
    <scope>NUCLEOTIDE SEQUENCE [LARGE SCALE GENOMIC DNA]</scope>
    <source>
        <strain evidence="6 7">DSM 45765</strain>
    </source>
</reference>
<dbReference type="Pfam" id="PF03466">
    <property type="entry name" value="LysR_substrate"/>
    <property type="match status" value="1"/>
</dbReference>
<evidence type="ECO:0000313" key="6">
    <source>
        <dbReference type="EMBL" id="TCP39368.1"/>
    </source>
</evidence>
<dbReference type="GO" id="GO:0003700">
    <property type="term" value="F:DNA-binding transcription factor activity"/>
    <property type="evidence" value="ECO:0007669"/>
    <property type="project" value="InterPro"/>
</dbReference>
<keyword evidence="2" id="KW-0805">Transcription regulation</keyword>
<keyword evidence="4" id="KW-0804">Transcription</keyword>
<evidence type="ECO:0000256" key="4">
    <source>
        <dbReference type="ARBA" id="ARBA00023163"/>
    </source>
</evidence>
<dbReference type="InterPro" id="IPR036388">
    <property type="entry name" value="WH-like_DNA-bd_sf"/>
</dbReference>
<dbReference type="InterPro" id="IPR050950">
    <property type="entry name" value="HTH-type_LysR_regulators"/>
</dbReference>
<dbReference type="GO" id="GO:0003677">
    <property type="term" value="F:DNA binding"/>
    <property type="evidence" value="ECO:0007669"/>
    <property type="project" value="UniProtKB-KW"/>
</dbReference>
<dbReference type="InterPro" id="IPR005119">
    <property type="entry name" value="LysR_subst-bd"/>
</dbReference>
<keyword evidence="7" id="KW-1185">Reference proteome</keyword>
<evidence type="ECO:0000256" key="3">
    <source>
        <dbReference type="ARBA" id="ARBA00023125"/>
    </source>
</evidence>
<dbReference type="PANTHER" id="PTHR30419">
    <property type="entry name" value="HTH-TYPE TRANSCRIPTIONAL REGULATOR YBHD"/>
    <property type="match status" value="1"/>
</dbReference>
<dbReference type="GO" id="GO:0005829">
    <property type="term" value="C:cytosol"/>
    <property type="evidence" value="ECO:0007669"/>
    <property type="project" value="TreeGrafter"/>
</dbReference>
<dbReference type="Proteomes" id="UP000294911">
    <property type="component" value="Unassembled WGS sequence"/>
</dbReference>
<name>A0A4R2PW54_9PSEU</name>
<dbReference type="Gene3D" id="1.10.10.10">
    <property type="entry name" value="Winged helix-like DNA-binding domain superfamily/Winged helix DNA-binding domain"/>
    <property type="match status" value="1"/>
</dbReference>
<dbReference type="InterPro" id="IPR036390">
    <property type="entry name" value="WH_DNA-bd_sf"/>
</dbReference>
<accession>A0A4R2PW54</accession>
<feature type="domain" description="HTH lysR-type" evidence="5">
    <location>
        <begin position="1"/>
        <end position="60"/>
    </location>
</feature>
<evidence type="ECO:0000259" key="5">
    <source>
        <dbReference type="PROSITE" id="PS50931"/>
    </source>
</evidence>
<keyword evidence="3 6" id="KW-0238">DNA-binding</keyword>
<dbReference type="SUPFAM" id="SSF46785">
    <property type="entry name" value="Winged helix' DNA-binding domain"/>
    <property type="match status" value="1"/>
</dbReference>
<protein>
    <submittedName>
        <fullName evidence="6">DNA-binding transcriptional LysR family regulator</fullName>
    </submittedName>
</protein>
<evidence type="ECO:0000313" key="7">
    <source>
        <dbReference type="Proteomes" id="UP000294911"/>
    </source>
</evidence>
<dbReference type="RefSeq" id="WP_132881305.1">
    <property type="nucleotide sequence ID" value="NZ_SLXQ01000030.1"/>
</dbReference>
<proteinExistence type="inferred from homology"/>
<dbReference type="EMBL" id="SLXQ01000030">
    <property type="protein sequence ID" value="TCP39368.1"/>
    <property type="molecule type" value="Genomic_DNA"/>
</dbReference>
<evidence type="ECO:0000256" key="1">
    <source>
        <dbReference type="ARBA" id="ARBA00009437"/>
    </source>
</evidence>
<dbReference type="OrthoDB" id="3673085at2"/>
<dbReference type="InterPro" id="IPR000847">
    <property type="entry name" value="LysR_HTH_N"/>
</dbReference>
<comment type="similarity">
    <text evidence="1">Belongs to the LysR transcriptional regulatory family.</text>
</comment>
<gene>
    <name evidence="6" type="ORF">EV191_13016</name>
</gene>
<dbReference type="SUPFAM" id="SSF53850">
    <property type="entry name" value="Periplasmic binding protein-like II"/>
    <property type="match status" value="1"/>
</dbReference>
<sequence length="302" mass="32253">MEITSGQLGLVRAISESGSLARAAWVLGISAPAVSQQIARMEDEIGAAVVERGARGTRLTELGELLAAHAVRVGAALDETKDAVAGYLGEHSLRLRIGAFPSAAVNLLPEALTALRYRHPDVELSITELLSDSGPDQVASGELDIAITASYGQRLSCEPNVRLEHLCADPIRVVLPDDHRLADRSDDEAVAMSDLGQDVWACGVAGRPARSQLEAAAARSGVTVRKTFQTESYDVAQALTSSGVAVAFVPEIALVRAKRTRTRRLIPELDRDIYVALPSTTDHVALATELLTLLRKGERPVR</sequence>
<evidence type="ECO:0000256" key="2">
    <source>
        <dbReference type="ARBA" id="ARBA00023015"/>
    </source>
</evidence>
<dbReference type="Gene3D" id="3.40.190.10">
    <property type="entry name" value="Periplasmic binding protein-like II"/>
    <property type="match status" value="2"/>
</dbReference>
<dbReference type="PROSITE" id="PS50931">
    <property type="entry name" value="HTH_LYSR"/>
    <property type="match status" value="1"/>
</dbReference>
<organism evidence="6 7">
    <name type="scientific">Tamaricihabitans halophyticus</name>
    <dbReference type="NCBI Taxonomy" id="1262583"/>
    <lineage>
        <taxon>Bacteria</taxon>
        <taxon>Bacillati</taxon>
        <taxon>Actinomycetota</taxon>
        <taxon>Actinomycetes</taxon>
        <taxon>Pseudonocardiales</taxon>
        <taxon>Pseudonocardiaceae</taxon>
        <taxon>Tamaricihabitans</taxon>
    </lineage>
</organism>
<comment type="caution">
    <text evidence="6">The sequence shown here is derived from an EMBL/GenBank/DDBJ whole genome shotgun (WGS) entry which is preliminary data.</text>
</comment>